<keyword evidence="2" id="KW-0964">Secreted</keyword>
<proteinExistence type="predicted"/>
<keyword evidence="3" id="KW-0106">Calcium</keyword>
<dbReference type="InterPro" id="IPR018511">
    <property type="entry name" value="Hemolysin-typ_Ca-bd_CS"/>
</dbReference>
<name>A0A1J0KR74_9GAMM</name>
<dbReference type="KEGG" id="frc:KX01_333"/>
<comment type="subcellular location">
    <subcellularLocation>
        <location evidence="1">Secreted</location>
    </subcellularLocation>
</comment>
<evidence type="ECO:0000313" key="7">
    <source>
        <dbReference type="EMBL" id="APC96247.1"/>
    </source>
</evidence>
<evidence type="ECO:0000256" key="2">
    <source>
        <dbReference type="ARBA" id="ARBA00022525"/>
    </source>
</evidence>
<reference evidence="8" key="1">
    <citation type="submission" date="2014-10" db="EMBL/GenBank/DDBJ databases">
        <authorList>
            <person name="Kuske C.R."/>
            <person name="Challacombe J.F."/>
            <person name="Daligault H.E."/>
            <person name="Davenport K.W."/>
            <person name="Johnson S.L."/>
            <person name="Siddaramappa S."/>
            <person name="Petersen J.M."/>
        </authorList>
    </citation>
    <scope>NUCLEOTIDE SEQUENCE [LARGE SCALE GENOMIC DNA]</scope>
    <source>
        <strain evidence="8">CA97-1460</strain>
    </source>
</reference>
<dbReference type="InterPro" id="IPR050557">
    <property type="entry name" value="RTX_toxin/Mannuronan_C5-epim"/>
</dbReference>
<dbReference type="STRING" id="1542390.KX01_333"/>
<dbReference type="SUPFAM" id="SSF51120">
    <property type="entry name" value="beta-Roll"/>
    <property type="match status" value="12"/>
</dbReference>
<dbReference type="InterPro" id="IPR011049">
    <property type="entry name" value="Serralysin-like_metalloprot_C"/>
</dbReference>
<dbReference type="PRINTS" id="PR00313">
    <property type="entry name" value="CABNDNGRPT"/>
</dbReference>
<dbReference type="Proteomes" id="UP000182521">
    <property type="component" value="Chromosome"/>
</dbReference>
<dbReference type="GO" id="GO:0005509">
    <property type="term" value="F:calcium ion binding"/>
    <property type="evidence" value="ECO:0007669"/>
    <property type="project" value="InterPro"/>
</dbReference>
<dbReference type="InterPro" id="IPR010566">
    <property type="entry name" value="Haemolys_ca-bd"/>
</dbReference>
<sequence>MSIYSLTDKDAAILSEISYAVELFYKDSASSLKDQTLDSIFYNSDGSLKNESLMVDRNGGAKTNLIEGMQNNPELYREVLKKYTLVETTATTGGNYETYQGIVVLNNHTNAITFVSKGTDTAIIGNESISPDVQTDITLASGIVPDYMLEAKEFYHDVLKQQKNPNVFKVPLQPESINNINTTGHSLGATGADVIALEAAAGRATVHSDIKFEGYGVKQLLQGPNAHINNIFESLYNDTASVLDVKNHLDSLADLSSLLSETELADMPSTLVDSIQDFANSALENLNNYAHESGLTVSEAIDQGLKITALNSDIQSIFNDSVAELKAGYAKYQDVLDKSRTYVRGNDIVAEGNLVSTHNGQVIELKSNYSWTEGFADLGGDVNLHSMHNYIYDSYNAEGMLKYTGNIGYLDVEVVNNHFKLEYVDKIASLGEQLNEGDSSQSSEITISDTLEKLETTVEAIQLRDSFEKNISDFNKVFGPYQNETNIIDGIQESFNNNYEEITTYQDKLLEDYFKQDLFNKQQDISDIDIALQDGSNLTILEQLNQNKDKYDLIKELEISKDDFNTNLEQEIAEFDAAIDIHFDSQLQIDGADALVIDVKRTTLKGILNNSDANFRDISDIASYEPAVIEATIDNLSDHYLQPLEDLAQELSDQVEGLNEEIISLSQQIDIAEQENPEADMRSLKLELLQKNSNRQKIINQLKENTAEFKSEHSKVASILGVDDFATVILNNRKQEYLDAARVDNAGAPELSQEQQALEKIADDLADINRTSQQGQAFRGDPLTFDLDGDGIETVSVNNGVLFDHEAKQVREGTGWVSADDGLLVRDLDGNGTIDSGRELFGDNTLKADGTKAAHGFEALAELDSNNDSTFSSSDAAFNDLKIWQDKNQDGISQASELKSLSEAGIASIDLGHESINRATDGGVISDISTFTKTDGTTGEIGNLFLDKEPARSEFTDEVAISDEVLSTGIDIRGIGAVRNLSHAASLNPDLAEILAQVSENPTSGLKTRSIVREWTKSANFSDTLNLESLVLEDGTSFKFEISDETRIKLESIQTLETFTGNKIIQASVDGDQLTMTYGSVTMNYAITLGQKNIISDRVFSNGWIPIDRTQALNIDQIGSGYDTIFKSVEQSIFNQAIYPHLLEQLQFNDDVSVNFDGVNEFINQSISQEPVEGLHLLLRIEELANGLTKEGWKFNKDYKSILESVMDTATDQQIIELNAANLQLEGQTLLVGNNSNNDLFVDSINISRDNIIFGGAGDDKLRGIGTLIGGEGNDELNTQNSNSTLIGGKGDDTINITHLGGGISNNVIKYDLGDGFDTINSWTIKETATEKIVFGEGISKEDLNLSFSKQSTDPTRCDLLITIKGDPTQGMLLKDFYSLGVTFGVGTFEFADGTVLSRDDEIFKPTIVGTDGNDRIALTGFNEVVTAGVGHDFITNIAWNDTSKDTIKYNLGDGFDTIILETFGSPTDVIEFGAGISASDLSFRKNSNSLIIQVGDDPFQGMEIKSFYANTNKIKEFQFSDGTVLATDSDVFDLDIVGTDGNDILNASSSGGDVIMGGEGNDRINLDWSSRNTIKYNLGDGFDTIYSSSSSSSQGNIIELGAGISASDLSFRKKGPDLIVQVGDSPSQGMEVKNFYDSKKLKEFQFSDGTVLATDSDVFDLDVVGTDGNDTLSTLSGVDNIVIGGKGDDSINLASSSTNVIKYNLGDGFDTISTSWTSEPTDTIDFGSGISASDLSFRRNGSSLIVQIGDDPSQGMTIKDFYTTRKRIKEFSFSDGEILTTDSNIFDLKEVVGTDGDDTLSTLSDSDDVVIGGKGNDRISLKGSSTHLVKYNLGDGFDTISTGWTSQSTDAIEFGEGISVSDLSFRKNGSNLIVQVGDSPSQGMEVKSFYDSKKLKEFQFLDGTVLTRDSDIFDLDVVGTDGNDTLSTLSGVDNIVIGGKGDDSINLASSSTNVIKYNLGDGFDTISTSSTSEPTDTIDFGSGISASDLSFRRNASSLIVQIGDDPSQGMTIKDFYTTRKRIKEFSFSDGEILTTDSNIFDLKEVVGTDGDDTLSTLSDSDDVVIGGKGNDRISLKGSSTHLVKYNLGDGFDTISGKWDVARSDIIEFGEGINLSDLKFTRVAYDLRIQVGDDPSQGLGIDYFYSGSAKLKEFKFSDGSTLAADSEVLNIKTILGTDDSDVLFVNGEDNTIESGAGDDYIDLGNANSSTVRYSLGDDKNIIIDYSKKALSDFVEFGEGISPSDLTLSRNVDNLFIQVGDNITQGVEIWGFYTDVSEQGFKSNVKSLKFSDGTVVSLEEIYSKGIDQINEELQNMGQQEVIPEPTFIGTDASETINGTNDAVDVVYAGAGDDTVYLGSGDDIADAGDGDDVVKALNGGNNTIEGGAGNDTIEVGAGDDILSGGSGNDTIKAGEGDDVITGGKGDDIIHGELGNNTIHYDLGDGFDTIAGAKQNITNQSDRIVFGENVSQDDVQYLQRNEDLFVQVGSDPEQGLLIKKFYATDGNQTKVTGFEFSDGSFKSIDDVQPITLGTDASETINGTNDAVDVVYAGAGDDTVYLGSGDDIADAGDGDDIVKALNGGNNTIEGGAGNDTIEVGAGDDILSGGTGNDTIKAGEGDDVITGGKGDDIIHGELGNNTIHYDLGDGFDTIAGAKQNITNQSDRIVFGENVSQDDVQYLQRNEDLFVQVGSDPEQGLLIKKFYATDGNQTKVTGFEFSDGSFKSIDDVQPITLGTDASETINGTNDAVDVVYAGAGDDTVYLGSGDDIADAGDGDDIVKALNGGNNTIEGGAGNDTIEVGAGDDILSGGTGNDTIKAGEGDDVITGGKGDDIIHGELGNNTIHYDLGDGFDTIAGAKQNITNQSDRIVFGENVSQDDVQYLQRNEDLFVQVGSDPEQGLLIKKFYATDGNQTKVTGFEFSDGSFKSIDDVQPITLGTDASETINGTNDAVDVVYAGAGDDTVYLGSGDDIADAGDGDDIVKALNGGNNTIEGGAGNDTIEVGAGDDILSGGTGNDTIKAGEGDDVITGGKGDDIIHGELGNNTIHYDLGDGFDTIAGAKQNITNQSDRIVFGENVSQDDVQYLQRNEDLFVQVGSDPEQGLLIKKFYATDGNQTKVTGFEFSDGSFKSIDDVQPITLGTDSSETINGTNDAVDVVYAGAGDDTVYLGSGDDIADAGDGDDIVKALNGGNNTIEGGAGNDTIEVGAGDDILSGGTGNDTIKAGEGDDVITGGQGDDAISGGEGSDTYRYSQGDGNDTLNVSSNDGTMDTLELTNIDHDAINLSRDGEDLLISFDSDPLGSVIVDDYFSSQYTNQGLEIDANDGFALDLSANSNKIAELLAASGADDIDMDGGSVDGVQTTTKLSSSELADLWLPKESA</sequence>
<dbReference type="PANTHER" id="PTHR38340:SF1">
    <property type="entry name" value="S-LAYER PROTEIN"/>
    <property type="match status" value="1"/>
</dbReference>
<evidence type="ECO:0000256" key="1">
    <source>
        <dbReference type="ARBA" id="ARBA00004613"/>
    </source>
</evidence>
<dbReference type="EMBL" id="CP009654">
    <property type="protein sequence ID" value="APC96247.1"/>
    <property type="molecule type" value="Genomic_DNA"/>
</dbReference>
<dbReference type="Gene3D" id="2.160.20.160">
    <property type="match status" value="2"/>
</dbReference>
<evidence type="ECO:0000256" key="3">
    <source>
        <dbReference type="ARBA" id="ARBA00022837"/>
    </source>
</evidence>
<accession>A0A1J0KR74</accession>
<dbReference type="PROSITE" id="PS00330">
    <property type="entry name" value="HEMOLYSIN_CALCIUM"/>
    <property type="match status" value="10"/>
</dbReference>
<dbReference type="InterPro" id="IPR001343">
    <property type="entry name" value="Hemolysn_Ca-bd"/>
</dbReference>
<evidence type="ECO:0000313" key="8">
    <source>
        <dbReference type="Proteomes" id="UP000182521"/>
    </source>
</evidence>
<dbReference type="RefSeq" id="WP_071663342.1">
    <property type="nucleotide sequence ID" value="NZ_CP009654.1"/>
</dbReference>
<dbReference type="GO" id="GO:0005576">
    <property type="term" value="C:extracellular region"/>
    <property type="evidence" value="ECO:0007669"/>
    <property type="project" value="UniProtKB-SubCell"/>
</dbReference>
<dbReference type="Pfam" id="PF00353">
    <property type="entry name" value="HemolysinCabind"/>
    <property type="match status" value="18"/>
</dbReference>
<dbReference type="Pfam" id="PF06594">
    <property type="entry name" value="HCBP_related"/>
    <property type="match status" value="1"/>
</dbReference>
<dbReference type="PANTHER" id="PTHR38340">
    <property type="entry name" value="S-LAYER PROTEIN"/>
    <property type="match status" value="1"/>
</dbReference>
<keyword evidence="4" id="KW-0175">Coiled coil</keyword>
<feature type="coiled-coil region" evidence="4">
    <location>
        <begin position="641"/>
        <end position="675"/>
    </location>
</feature>
<feature type="region of interest" description="Disordered" evidence="5">
    <location>
        <begin position="3220"/>
        <end position="3241"/>
    </location>
</feature>
<dbReference type="Gene3D" id="2.150.10.10">
    <property type="entry name" value="Serralysin-like metalloprotease, C-terminal"/>
    <property type="match status" value="6"/>
</dbReference>
<dbReference type="OrthoDB" id="5618685at2"/>
<feature type="domain" description="Haemolysin-type calcium binding-related" evidence="6">
    <location>
        <begin position="1359"/>
        <end position="1401"/>
    </location>
</feature>
<gene>
    <name evidence="7" type="ORF">KX01_333</name>
</gene>
<keyword evidence="8" id="KW-1185">Reference proteome</keyword>
<evidence type="ECO:0000259" key="6">
    <source>
        <dbReference type="Pfam" id="PF06594"/>
    </source>
</evidence>
<evidence type="ECO:0000256" key="5">
    <source>
        <dbReference type="SAM" id="MobiDB-lite"/>
    </source>
</evidence>
<protein>
    <submittedName>
        <fullName evidence="7">Hemolysin-type calcium-binding repeat family protein</fullName>
    </submittedName>
</protein>
<organism evidence="7 8">
    <name type="scientific">Francisella frigiditurris</name>
    <dbReference type="NCBI Taxonomy" id="1542390"/>
    <lineage>
        <taxon>Bacteria</taxon>
        <taxon>Pseudomonadati</taxon>
        <taxon>Pseudomonadota</taxon>
        <taxon>Gammaproteobacteria</taxon>
        <taxon>Thiotrichales</taxon>
        <taxon>Francisellaceae</taxon>
        <taxon>Francisella</taxon>
    </lineage>
</organism>
<evidence type="ECO:0000256" key="4">
    <source>
        <dbReference type="SAM" id="Coils"/>
    </source>
</evidence>